<dbReference type="Pfam" id="PF01905">
    <property type="entry name" value="DevR"/>
    <property type="match status" value="1"/>
</dbReference>
<dbReference type="OrthoDB" id="9781560at2"/>
<dbReference type="STRING" id="1216932.CM240_0208"/>
<dbReference type="HOGENOM" id="CLU_068035_0_0_9"/>
<comment type="function">
    <text evidence="2">CRISPR (clustered regularly interspaced short palindromic repeat) is an adaptive immune system that provides protection against mobile genetic elements (viruses, transposable elements and conjugative plasmids). CRISPR clusters contain spacers, sequences complementary to antecedent mobile elements, and target invading nucleic acids. CRISPR clusters are transcribed and processed into CRISPR RNA (crRNA).</text>
</comment>
<keyword evidence="1" id="KW-0051">Antiviral defense</keyword>
<dbReference type="GO" id="GO:0051607">
    <property type="term" value="P:defense response to virus"/>
    <property type="evidence" value="ECO:0007669"/>
    <property type="project" value="UniProtKB-KW"/>
</dbReference>
<proteinExistence type="predicted"/>
<gene>
    <name evidence="3" type="ORF">CM240_0208</name>
</gene>
<sequence length="301" mass="33982">MSKSISCSVIFQAQSLNYGESIGNISELKKLTRGDGNFYSIATRQAIGYDIRRIGKEIFGWNLYTVDKSKGTIQFKNEYTIKDSIEMDLFGYMKTEKKGKNGDGGSTIRTAVARLSNAISLEPYKSDMDFLSNKGLADRIGEHPNLANIEQHLSFYTYTITVDLDRVGEDGEISLLSKEKANRVNQLLDILKILNRNIRGRQENLSPLFIIGGIYSIANPFFLGRIKLKTNEGKYNIDTKLLKDTLDMTILDCNVRKNTSIGIISDIFGNEEEIKNIVDTSLGIEDFFEGLKEKVNQYYEV</sequence>
<evidence type="ECO:0000256" key="2">
    <source>
        <dbReference type="ARBA" id="ARBA00025626"/>
    </source>
</evidence>
<dbReference type="InterPro" id="IPR010154">
    <property type="entry name" value="CRISPR-assoc_Cas7/Cst2/DevR"/>
</dbReference>
<accession>W6RT05</accession>
<dbReference type="KEGG" id="clt:CM240_0208"/>
<dbReference type="EMBL" id="HG917868">
    <property type="protein sequence ID" value="CDM67378.1"/>
    <property type="molecule type" value="Genomic_DNA"/>
</dbReference>
<name>W6RT05_9CLOT</name>
<dbReference type="RefSeq" id="WP_044035843.1">
    <property type="nucleotide sequence ID" value="NZ_HG917868.1"/>
</dbReference>
<dbReference type="InterPro" id="IPR013414">
    <property type="entry name" value="Cas7/Cst2/DevR_sub_I-B/Tneap"/>
</dbReference>
<keyword evidence="4" id="KW-1185">Reference proteome</keyword>
<organism evidence="3 4">
    <name type="scientific">Clostridium bornimense</name>
    <dbReference type="NCBI Taxonomy" id="1216932"/>
    <lineage>
        <taxon>Bacteria</taxon>
        <taxon>Bacillati</taxon>
        <taxon>Bacillota</taxon>
        <taxon>Clostridia</taxon>
        <taxon>Eubacteriales</taxon>
        <taxon>Clostridiaceae</taxon>
        <taxon>Clostridium</taxon>
    </lineage>
</organism>
<reference evidence="3 4" key="1">
    <citation type="submission" date="2013-11" db="EMBL/GenBank/DDBJ databases">
        <title>Complete genome sequence of Clostridum sp. M2/40.</title>
        <authorList>
            <person name="Wibberg D."/>
            <person name="Puehler A."/>
            <person name="Schlueter A."/>
        </authorList>
    </citation>
    <scope>NUCLEOTIDE SEQUENCE [LARGE SCALE GENOMIC DNA]</scope>
    <source>
        <strain evidence="4">M2/40</strain>
    </source>
</reference>
<dbReference type="Proteomes" id="UP000019426">
    <property type="component" value="Chromosome M2/40_rep1"/>
</dbReference>
<evidence type="ECO:0000313" key="4">
    <source>
        <dbReference type="Proteomes" id="UP000019426"/>
    </source>
</evidence>
<dbReference type="AlphaFoldDB" id="W6RT05"/>
<protein>
    <submittedName>
        <fullName evidence="3">CRISPR-associated regulatory protein Cst2</fullName>
    </submittedName>
</protein>
<dbReference type="NCBIfam" id="TIGR02585">
    <property type="entry name" value="cas_Cst2_DevR"/>
    <property type="match status" value="1"/>
</dbReference>
<evidence type="ECO:0000256" key="1">
    <source>
        <dbReference type="ARBA" id="ARBA00023118"/>
    </source>
</evidence>
<dbReference type="NCBIfam" id="TIGR01875">
    <property type="entry name" value="cas_MJ0381"/>
    <property type="match status" value="1"/>
</dbReference>
<dbReference type="eggNOG" id="COG1857">
    <property type="taxonomic scope" value="Bacteria"/>
</dbReference>
<dbReference type="PATRIC" id="fig|1216932.3.peg.187"/>
<evidence type="ECO:0000313" key="3">
    <source>
        <dbReference type="EMBL" id="CDM67378.1"/>
    </source>
</evidence>